<dbReference type="RefSeq" id="WP_186860745.1">
    <property type="nucleotide sequence ID" value="NZ_JACOOO010000038.1"/>
</dbReference>
<organism evidence="1 2">
    <name type="scientific">Clostridium hominis</name>
    <dbReference type="NCBI Taxonomy" id="2763036"/>
    <lineage>
        <taxon>Bacteria</taxon>
        <taxon>Bacillati</taxon>
        <taxon>Bacillota</taxon>
        <taxon>Clostridia</taxon>
        <taxon>Eubacteriales</taxon>
        <taxon>Clostridiaceae</taxon>
        <taxon>Clostridium</taxon>
    </lineage>
</organism>
<keyword evidence="2" id="KW-1185">Reference proteome</keyword>
<proteinExistence type="predicted"/>
<evidence type="ECO:0000313" key="2">
    <source>
        <dbReference type="Proteomes" id="UP000596929"/>
    </source>
</evidence>
<protein>
    <submittedName>
        <fullName evidence="1">Uncharacterized protein</fullName>
    </submittedName>
</protein>
<reference evidence="1 2" key="1">
    <citation type="submission" date="2020-08" db="EMBL/GenBank/DDBJ databases">
        <title>Genome public.</title>
        <authorList>
            <person name="Liu C."/>
            <person name="Sun Q."/>
        </authorList>
    </citation>
    <scope>NUCLEOTIDE SEQUENCE [LARGE SCALE GENOMIC DNA]</scope>
    <source>
        <strain evidence="1 2">NSJ-6</strain>
    </source>
</reference>
<gene>
    <name evidence="1" type="ORF">H8S20_16195</name>
</gene>
<accession>A0ABR7DG74</accession>
<dbReference type="Proteomes" id="UP000596929">
    <property type="component" value="Unassembled WGS sequence"/>
</dbReference>
<dbReference type="EMBL" id="JACOOO010000038">
    <property type="protein sequence ID" value="MBC5630401.1"/>
    <property type="molecule type" value="Genomic_DNA"/>
</dbReference>
<name>A0ABR7DG74_9CLOT</name>
<sequence>MDKNITGILWLFAAICFLIVGVVNKNPVFIILGCAYICISFSRKNEANNEKNSEK</sequence>
<evidence type="ECO:0000313" key="1">
    <source>
        <dbReference type="EMBL" id="MBC5630401.1"/>
    </source>
</evidence>
<comment type="caution">
    <text evidence="1">The sequence shown here is derived from an EMBL/GenBank/DDBJ whole genome shotgun (WGS) entry which is preliminary data.</text>
</comment>